<evidence type="ECO:0000256" key="1">
    <source>
        <dbReference type="SAM" id="Phobius"/>
    </source>
</evidence>
<keyword evidence="1" id="KW-1133">Transmembrane helix</keyword>
<feature type="transmembrane region" description="Helical" evidence="1">
    <location>
        <begin position="64"/>
        <end position="84"/>
    </location>
</feature>
<comment type="caution">
    <text evidence="2">The sequence shown here is derived from an EMBL/GenBank/DDBJ whole genome shotgun (WGS) entry which is preliminary data.</text>
</comment>
<proteinExistence type="predicted"/>
<feature type="transmembrane region" description="Helical" evidence="1">
    <location>
        <begin position="12"/>
        <end position="35"/>
    </location>
</feature>
<dbReference type="Proteomes" id="UP000051236">
    <property type="component" value="Unassembled WGS sequence"/>
</dbReference>
<reference evidence="2 3" key="1">
    <citation type="journal article" date="2015" name="Genome Announc.">
        <title>Expanding the biotechnology potential of lactobacilli through comparative genomics of 213 strains and associated genera.</title>
        <authorList>
            <person name="Sun Z."/>
            <person name="Harris H.M."/>
            <person name="McCann A."/>
            <person name="Guo C."/>
            <person name="Argimon S."/>
            <person name="Zhang W."/>
            <person name="Yang X."/>
            <person name="Jeffery I.B."/>
            <person name="Cooney J.C."/>
            <person name="Kagawa T.F."/>
            <person name="Liu W."/>
            <person name="Song Y."/>
            <person name="Salvetti E."/>
            <person name="Wrobel A."/>
            <person name="Rasinkangas P."/>
            <person name="Parkhill J."/>
            <person name="Rea M.C."/>
            <person name="O'Sullivan O."/>
            <person name="Ritari J."/>
            <person name="Douillard F.P."/>
            <person name="Paul Ross R."/>
            <person name="Yang R."/>
            <person name="Briner A.E."/>
            <person name="Felis G.E."/>
            <person name="de Vos W.M."/>
            <person name="Barrangou R."/>
            <person name="Klaenhammer T.R."/>
            <person name="Caufield P.W."/>
            <person name="Cui Y."/>
            <person name="Zhang H."/>
            <person name="O'Toole P.W."/>
        </authorList>
    </citation>
    <scope>NUCLEOTIDE SEQUENCE [LARGE SCALE GENOMIC DNA]</scope>
    <source>
        <strain evidence="2 3">DSM 18527</strain>
    </source>
</reference>
<evidence type="ECO:0000313" key="2">
    <source>
        <dbReference type="EMBL" id="KRM33219.1"/>
    </source>
</evidence>
<gene>
    <name evidence="2" type="ORF">FC83_GL003302</name>
</gene>
<keyword evidence="3" id="KW-1185">Reference proteome</keyword>
<accession>A0A0R1Y1M2</accession>
<keyword evidence="1" id="KW-0472">Membrane</keyword>
<dbReference type="STRING" id="1423734.FC83_GL003302"/>
<keyword evidence="1" id="KW-0812">Transmembrane</keyword>
<organism evidence="2 3">
    <name type="scientific">Agrilactobacillus composti DSM 18527 = JCM 14202</name>
    <dbReference type="NCBI Taxonomy" id="1423734"/>
    <lineage>
        <taxon>Bacteria</taxon>
        <taxon>Bacillati</taxon>
        <taxon>Bacillota</taxon>
        <taxon>Bacilli</taxon>
        <taxon>Lactobacillales</taxon>
        <taxon>Lactobacillaceae</taxon>
        <taxon>Agrilactobacillus</taxon>
    </lineage>
</organism>
<dbReference type="EMBL" id="AZGA01000057">
    <property type="protein sequence ID" value="KRM33219.1"/>
    <property type="molecule type" value="Genomic_DNA"/>
</dbReference>
<dbReference type="AlphaFoldDB" id="A0A0R1Y1M2"/>
<sequence>MSIVVSIFVPSISLTALVALTALLIVLTVAIISLLRRHPTSQSGLVPKKLPFLGWTINRRNPNYLAVMFYLMDFVAFLAGTMILPGNF</sequence>
<dbReference type="PATRIC" id="fig|1423734.3.peg.3354"/>
<protein>
    <submittedName>
        <fullName evidence="2">Uncharacterized protein</fullName>
    </submittedName>
</protein>
<evidence type="ECO:0000313" key="3">
    <source>
        <dbReference type="Proteomes" id="UP000051236"/>
    </source>
</evidence>
<name>A0A0R1Y1M2_9LACO</name>